<organism evidence="1 2">
    <name type="scientific">Halteria grandinella</name>
    <dbReference type="NCBI Taxonomy" id="5974"/>
    <lineage>
        <taxon>Eukaryota</taxon>
        <taxon>Sar</taxon>
        <taxon>Alveolata</taxon>
        <taxon>Ciliophora</taxon>
        <taxon>Intramacronucleata</taxon>
        <taxon>Spirotrichea</taxon>
        <taxon>Stichotrichia</taxon>
        <taxon>Sporadotrichida</taxon>
        <taxon>Halteriidae</taxon>
        <taxon>Halteria</taxon>
    </lineage>
</organism>
<reference evidence="1" key="1">
    <citation type="submission" date="2019-06" db="EMBL/GenBank/DDBJ databases">
        <authorList>
            <person name="Zheng W."/>
        </authorList>
    </citation>
    <scope>NUCLEOTIDE SEQUENCE</scope>
    <source>
        <strain evidence="1">QDHG01</strain>
    </source>
</reference>
<comment type="caution">
    <text evidence="1">The sequence shown here is derived from an EMBL/GenBank/DDBJ whole genome shotgun (WGS) entry which is preliminary data.</text>
</comment>
<sequence length="397" mass="46133">MSSRNPEFLADPRQSTRRTSFLSEMGGRVVSSHSQTFQNQFPQEVVSRNATADHPRRPSQNPFQPAYYPGLPVAPLILDQTYYSGHMSSPNPHLRIIGVTPYDTATLMDSSKQLSNGKQIIIQNEEPQIRRLYRQEPSKTEYVVISKLQEANQQKLESERNIIFQPMIKVISKHMCKAHGRKMMYFSLERKVFLCDICEKGEEALYIMEQLHMPASDLYYPLHDLLIGDTDFLQDIQNTFQYYKEHNLPFNPSGVQDALNQLYLEIKKAALNFKDIQRSYLALLTTGNFEELLIQHGTWSSQIYDFQSKFLDPQQLKQSIDTIVDPLIRQVSFDQQKCYICLKDFGKDTAYCNNIKDEECRVCKGCAKYCMQHGYYCRVHSHKQGCTICQYQFPQHL</sequence>
<accession>A0A8J8NMV5</accession>
<evidence type="ECO:0000313" key="2">
    <source>
        <dbReference type="Proteomes" id="UP000785679"/>
    </source>
</evidence>
<gene>
    <name evidence="1" type="ORF">FGO68_gene9218</name>
</gene>
<dbReference type="EMBL" id="RRYP01011375">
    <property type="protein sequence ID" value="TNV77773.1"/>
    <property type="molecule type" value="Genomic_DNA"/>
</dbReference>
<dbReference type="Proteomes" id="UP000785679">
    <property type="component" value="Unassembled WGS sequence"/>
</dbReference>
<dbReference type="OrthoDB" id="10576482at2759"/>
<evidence type="ECO:0000313" key="1">
    <source>
        <dbReference type="EMBL" id="TNV77773.1"/>
    </source>
</evidence>
<protein>
    <submittedName>
        <fullName evidence="1">Uncharacterized protein</fullName>
    </submittedName>
</protein>
<proteinExistence type="predicted"/>
<dbReference type="AlphaFoldDB" id="A0A8J8NMV5"/>
<keyword evidence="2" id="KW-1185">Reference proteome</keyword>
<name>A0A8J8NMV5_HALGN</name>